<evidence type="ECO:0000256" key="2">
    <source>
        <dbReference type="ARBA" id="ARBA00023125"/>
    </source>
</evidence>
<dbReference type="InterPro" id="IPR001789">
    <property type="entry name" value="Sig_transdc_resp-reg_receiver"/>
</dbReference>
<dbReference type="PANTHER" id="PTHR43214:SF38">
    <property type="entry name" value="NITRATE_NITRITE RESPONSE REGULATOR PROTEIN NARL"/>
    <property type="match status" value="1"/>
</dbReference>
<reference evidence="6 7" key="1">
    <citation type="submission" date="2018-09" db="EMBL/GenBank/DDBJ databases">
        <title>Acidovorax cavernicola nov. sp. isolated from Gruta de las Maravillas (Aracena, Spain).</title>
        <authorList>
            <person name="Jurado V."/>
            <person name="Gutierrez-Patricio S."/>
            <person name="Gonzalez-Pimentel J.L."/>
            <person name="Miller A.Z."/>
            <person name="Laiz L."/>
            <person name="Saiz-Jimenez C."/>
        </authorList>
    </citation>
    <scope>NUCLEOTIDE SEQUENCE [LARGE SCALE GENOMIC DNA]</scope>
    <source>
        <strain evidence="6 7">1011MAR4D40.2</strain>
    </source>
</reference>
<feature type="domain" description="HTH luxR-type" evidence="4">
    <location>
        <begin position="156"/>
        <end position="223"/>
    </location>
</feature>
<dbReference type="PROSITE" id="PS50110">
    <property type="entry name" value="RESPONSE_REGULATORY"/>
    <property type="match status" value="1"/>
</dbReference>
<dbReference type="Proteomes" id="UP000265619">
    <property type="component" value="Unassembled WGS sequence"/>
</dbReference>
<dbReference type="InterPro" id="IPR011006">
    <property type="entry name" value="CheY-like_superfamily"/>
</dbReference>
<keyword evidence="1 3" id="KW-0597">Phosphoprotein</keyword>
<dbReference type="GO" id="GO:0003677">
    <property type="term" value="F:DNA binding"/>
    <property type="evidence" value="ECO:0007669"/>
    <property type="project" value="UniProtKB-KW"/>
</dbReference>
<dbReference type="InterPro" id="IPR016032">
    <property type="entry name" value="Sig_transdc_resp-reg_C-effctor"/>
</dbReference>
<dbReference type="GO" id="GO:0006355">
    <property type="term" value="P:regulation of DNA-templated transcription"/>
    <property type="evidence" value="ECO:0007669"/>
    <property type="project" value="InterPro"/>
</dbReference>
<dbReference type="GO" id="GO:0000160">
    <property type="term" value="P:phosphorelay signal transduction system"/>
    <property type="evidence" value="ECO:0007669"/>
    <property type="project" value="InterPro"/>
</dbReference>
<evidence type="ECO:0000256" key="1">
    <source>
        <dbReference type="ARBA" id="ARBA00022553"/>
    </source>
</evidence>
<protein>
    <submittedName>
        <fullName evidence="6">DNA-binding response regulator</fullName>
    </submittedName>
</protein>
<dbReference type="Gene3D" id="3.40.50.2300">
    <property type="match status" value="1"/>
</dbReference>
<dbReference type="OrthoDB" id="3374006at2"/>
<dbReference type="EMBL" id="QXMN01000073">
    <property type="protein sequence ID" value="RIX73004.1"/>
    <property type="molecule type" value="Genomic_DNA"/>
</dbReference>
<keyword evidence="7" id="KW-1185">Reference proteome</keyword>
<evidence type="ECO:0000259" key="4">
    <source>
        <dbReference type="PROSITE" id="PS50043"/>
    </source>
</evidence>
<dbReference type="SMART" id="SM00448">
    <property type="entry name" value="REC"/>
    <property type="match status" value="1"/>
</dbReference>
<comment type="caution">
    <text evidence="6">The sequence shown here is derived from an EMBL/GenBank/DDBJ whole genome shotgun (WGS) entry which is preliminary data.</text>
</comment>
<dbReference type="SUPFAM" id="SSF52172">
    <property type="entry name" value="CheY-like"/>
    <property type="match status" value="1"/>
</dbReference>
<dbReference type="RefSeq" id="WP_119558420.1">
    <property type="nucleotide sequence ID" value="NZ_QXMN01000073.1"/>
</dbReference>
<dbReference type="InterPro" id="IPR000792">
    <property type="entry name" value="Tscrpt_reg_LuxR_C"/>
</dbReference>
<dbReference type="Pfam" id="PF00072">
    <property type="entry name" value="Response_reg"/>
    <property type="match status" value="1"/>
</dbReference>
<dbReference type="InterPro" id="IPR058245">
    <property type="entry name" value="NreC/VraR/RcsB-like_REC"/>
</dbReference>
<evidence type="ECO:0000313" key="7">
    <source>
        <dbReference type="Proteomes" id="UP000265619"/>
    </source>
</evidence>
<dbReference type="PANTHER" id="PTHR43214">
    <property type="entry name" value="TWO-COMPONENT RESPONSE REGULATOR"/>
    <property type="match status" value="1"/>
</dbReference>
<feature type="domain" description="Response regulatory" evidence="5">
    <location>
        <begin position="10"/>
        <end position="126"/>
    </location>
</feature>
<dbReference type="PROSITE" id="PS50043">
    <property type="entry name" value="HTH_LUXR_2"/>
    <property type="match status" value="1"/>
</dbReference>
<dbReference type="CDD" id="cd17535">
    <property type="entry name" value="REC_NarL-like"/>
    <property type="match status" value="1"/>
</dbReference>
<dbReference type="AlphaFoldDB" id="A0A9X8CZ30"/>
<evidence type="ECO:0000256" key="3">
    <source>
        <dbReference type="PROSITE-ProRule" id="PRU00169"/>
    </source>
</evidence>
<gene>
    <name evidence="6" type="ORF">D3H34_29995</name>
</gene>
<accession>A0A9X8CZ30</accession>
<dbReference type="SUPFAM" id="SSF46894">
    <property type="entry name" value="C-terminal effector domain of the bipartite response regulators"/>
    <property type="match status" value="1"/>
</dbReference>
<sequence>MQTEQARPIGVLLVDDHQTMLWGLSRLIDGEQPRMKVVATAGCCEEAVAHTQSLAPDVIVLDLDLDGHCALDILPQLLSNEVSRVVVLTGEREQRTLDLAVLRGARGVMRKDASAEQLLDAIERVHHGELCVDTQTMGRVLSELTSVKKPPKADPESARQASLTQKERDIVRTVVHGSGASNKTLASQAFVTEHTLRNHLTSIYQKLGVANRLELYIYAVKHHLDAVVH</sequence>
<dbReference type="SMART" id="SM00421">
    <property type="entry name" value="HTH_LUXR"/>
    <property type="match status" value="1"/>
</dbReference>
<evidence type="ECO:0000259" key="5">
    <source>
        <dbReference type="PROSITE" id="PS50110"/>
    </source>
</evidence>
<evidence type="ECO:0000313" key="6">
    <source>
        <dbReference type="EMBL" id="RIX73004.1"/>
    </source>
</evidence>
<dbReference type="CDD" id="cd06170">
    <property type="entry name" value="LuxR_C_like"/>
    <property type="match status" value="1"/>
</dbReference>
<dbReference type="InterPro" id="IPR039420">
    <property type="entry name" value="WalR-like"/>
</dbReference>
<name>A0A9X8CZ30_9BURK</name>
<organism evidence="6 7">
    <name type="scientific">Acidovorax cavernicola</name>
    <dbReference type="NCBI Taxonomy" id="1675792"/>
    <lineage>
        <taxon>Bacteria</taxon>
        <taxon>Pseudomonadati</taxon>
        <taxon>Pseudomonadota</taxon>
        <taxon>Betaproteobacteria</taxon>
        <taxon>Burkholderiales</taxon>
        <taxon>Comamonadaceae</taxon>
        <taxon>Acidovorax</taxon>
    </lineage>
</organism>
<dbReference type="Pfam" id="PF00196">
    <property type="entry name" value="GerE"/>
    <property type="match status" value="1"/>
</dbReference>
<keyword evidence="2 6" id="KW-0238">DNA-binding</keyword>
<proteinExistence type="predicted"/>
<feature type="modified residue" description="4-aspartylphosphate" evidence="3">
    <location>
        <position position="62"/>
    </location>
</feature>